<reference evidence="1" key="1">
    <citation type="submission" date="2018-11" db="EMBL/GenBank/DDBJ databases">
        <authorList>
            <consortium name="Genoscope - CEA"/>
            <person name="William W."/>
        </authorList>
    </citation>
    <scope>NUCLEOTIDE SEQUENCE [LARGE SCALE GENOMIC DNA]</scope>
    <source>
        <strain evidence="1">T9AD</strain>
    </source>
</reference>
<proteinExistence type="predicted"/>
<evidence type="ECO:0000313" key="1">
    <source>
        <dbReference type="EMBL" id="VDN66007.1"/>
    </source>
</evidence>
<protein>
    <submittedName>
        <fullName evidence="1">MORN repeat variant</fullName>
    </submittedName>
</protein>
<dbReference type="EMBL" id="LR130779">
    <property type="protein sequence ID" value="VDN66007.1"/>
    <property type="molecule type" value="Genomic_DNA"/>
</dbReference>
<organism evidence="1">
    <name type="scientific">Ectopseudomonas oleovorans</name>
    <name type="common">Pseudomonas oleovorans</name>
    <dbReference type="NCBI Taxonomy" id="301"/>
    <lineage>
        <taxon>Bacteria</taxon>
        <taxon>Pseudomonadati</taxon>
        <taxon>Pseudomonadota</taxon>
        <taxon>Gammaproteobacteria</taxon>
        <taxon>Pseudomonadales</taxon>
        <taxon>Pseudomonadaceae</taxon>
        <taxon>Ectopseudomonas</taxon>
    </lineage>
</organism>
<sequence length="181" mass="20129">MANNGNLDLTRGDSRLQGKLQDGALDGPVSIQEAGRPQARLGYASGVLHGPSVLYHPNGQVSAHLPYVDGRLHGVAQYFAAEGWLQRKVAYRQGLMHGEASSYYPDGSLAELELYRDGVRDGLYQRFHGNGQVSHRSRYLNGKPLDDGQGFAEDGRPLDAEGKPISRLRWWWRRWNESAEA</sequence>
<dbReference type="Pfam" id="PF07661">
    <property type="entry name" value="MORN_2"/>
    <property type="match status" value="2"/>
</dbReference>
<dbReference type="AlphaFoldDB" id="A0A653BBX3"/>
<dbReference type="OrthoDB" id="6588791at2"/>
<dbReference type="InterPro" id="IPR011652">
    <property type="entry name" value="MORN_2"/>
</dbReference>
<name>A0A653BBX3_ECTOL</name>
<gene>
    <name evidence="1" type="ORF">POT9AD_5032</name>
</gene>
<dbReference type="Gene3D" id="3.90.930.1">
    <property type="match status" value="1"/>
</dbReference>
<accession>A0A653BBX3</accession>
<dbReference type="SUPFAM" id="SSF82185">
    <property type="entry name" value="Histone H3 K4-specific methyltransferase SET7/9 N-terminal domain"/>
    <property type="match status" value="1"/>
</dbReference>